<dbReference type="InterPro" id="IPR001128">
    <property type="entry name" value="Cyt_P450"/>
</dbReference>
<dbReference type="GO" id="GO:0016705">
    <property type="term" value="F:oxidoreductase activity, acting on paired donors, with incorporation or reduction of molecular oxygen"/>
    <property type="evidence" value="ECO:0007669"/>
    <property type="project" value="InterPro"/>
</dbReference>
<dbReference type="HOGENOM" id="CLU_001570_27_0_1"/>
<gene>
    <name evidence="11" type="ORF">FOMPIDRAFT_1051859</name>
</gene>
<dbReference type="eggNOG" id="KOG0157">
    <property type="taxonomic scope" value="Eukaryota"/>
</dbReference>
<evidence type="ECO:0000256" key="6">
    <source>
        <dbReference type="ARBA" id="ARBA00023004"/>
    </source>
</evidence>
<keyword evidence="6 8" id="KW-0408">Iron</keyword>
<feature type="transmembrane region" description="Helical" evidence="10">
    <location>
        <begin position="46"/>
        <end position="68"/>
    </location>
</feature>
<dbReference type="GO" id="GO:0004497">
    <property type="term" value="F:monooxygenase activity"/>
    <property type="evidence" value="ECO:0007669"/>
    <property type="project" value="UniProtKB-KW"/>
</dbReference>
<evidence type="ECO:0008006" key="13">
    <source>
        <dbReference type="Google" id="ProtNLM"/>
    </source>
</evidence>
<evidence type="ECO:0000256" key="3">
    <source>
        <dbReference type="ARBA" id="ARBA00022617"/>
    </source>
</evidence>
<evidence type="ECO:0000313" key="12">
    <source>
        <dbReference type="Proteomes" id="UP000015241"/>
    </source>
</evidence>
<dbReference type="Proteomes" id="UP000015241">
    <property type="component" value="Unassembled WGS sequence"/>
</dbReference>
<dbReference type="InterPro" id="IPR002401">
    <property type="entry name" value="Cyt_P450_E_grp-I"/>
</dbReference>
<dbReference type="InParanoid" id="S8DYH7"/>
<reference evidence="11 12" key="1">
    <citation type="journal article" date="2012" name="Science">
        <title>The Paleozoic origin of enzymatic lignin decomposition reconstructed from 31 fungal genomes.</title>
        <authorList>
            <person name="Floudas D."/>
            <person name="Binder M."/>
            <person name="Riley R."/>
            <person name="Barry K."/>
            <person name="Blanchette R.A."/>
            <person name="Henrissat B."/>
            <person name="Martinez A.T."/>
            <person name="Otillar R."/>
            <person name="Spatafora J.W."/>
            <person name="Yadav J.S."/>
            <person name="Aerts A."/>
            <person name="Benoit I."/>
            <person name="Boyd A."/>
            <person name="Carlson A."/>
            <person name="Copeland A."/>
            <person name="Coutinho P.M."/>
            <person name="de Vries R.P."/>
            <person name="Ferreira P."/>
            <person name="Findley K."/>
            <person name="Foster B."/>
            <person name="Gaskell J."/>
            <person name="Glotzer D."/>
            <person name="Gorecki P."/>
            <person name="Heitman J."/>
            <person name="Hesse C."/>
            <person name="Hori C."/>
            <person name="Igarashi K."/>
            <person name="Jurgens J.A."/>
            <person name="Kallen N."/>
            <person name="Kersten P."/>
            <person name="Kohler A."/>
            <person name="Kuees U."/>
            <person name="Kumar T.K.A."/>
            <person name="Kuo A."/>
            <person name="LaButti K."/>
            <person name="Larrondo L.F."/>
            <person name="Lindquist E."/>
            <person name="Ling A."/>
            <person name="Lombard V."/>
            <person name="Lucas S."/>
            <person name="Lundell T."/>
            <person name="Martin R."/>
            <person name="McLaughlin D.J."/>
            <person name="Morgenstern I."/>
            <person name="Morin E."/>
            <person name="Murat C."/>
            <person name="Nagy L.G."/>
            <person name="Nolan M."/>
            <person name="Ohm R.A."/>
            <person name="Patyshakuliyeva A."/>
            <person name="Rokas A."/>
            <person name="Ruiz-Duenas F.J."/>
            <person name="Sabat G."/>
            <person name="Salamov A."/>
            <person name="Samejima M."/>
            <person name="Schmutz J."/>
            <person name="Slot J.C."/>
            <person name="St John F."/>
            <person name="Stenlid J."/>
            <person name="Sun H."/>
            <person name="Sun S."/>
            <person name="Syed K."/>
            <person name="Tsang A."/>
            <person name="Wiebenga A."/>
            <person name="Young D."/>
            <person name="Pisabarro A."/>
            <person name="Eastwood D.C."/>
            <person name="Martin F."/>
            <person name="Cullen D."/>
            <person name="Grigoriev I.V."/>
            <person name="Hibbett D.S."/>
        </authorList>
    </citation>
    <scope>NUCLEOTIDE SEQUENCE</scope>
    <source>
        <strain evidence="12">FP-58527</strain>
    </source>
</reference>
<feature type="coiled-coil region" evidence="9">
    <location>
        <begin position="321"/>
        <end position="355"/>
    </location>
</feature>
<evidence type="ECO:0000256" key="5">
    <source>
        <dbReference type="ARBA" id="ARBA00023002"/>
    </source>
</evidence>
<keyword evidence="9" id="KW-0175">Coiled coil</keyword>
<dbReference type="InterPro" id="IPR047146">
    <property type="entry name" value="Cyt_P450_E_CYP52_fungi"/>
</dbReference>
<evidence type="ECO:0000256" key="1">
    <source>
        <dbReference type="ARBA" id="ARBA00001971"/>
    </source>
</evidence>
<evidence type="ECO:0000256" key="4">
    <source>
        <dbReference type="ARBA" id="ARBA00022723"/>
    </source>
</evidence>
<sequence>MMSVELPATWYRTRFFIGVVQTLSPPFWLAYTFLTRVLHWPGSGFIATFVYIAFIPLWISLTSWYSVWKHDRRAGQLGATPIPRAKGKWPGNIDIMMRFAKDLREGYILQAMGEVLDEYGVDTLNTRILWKDNIITRDDLHMRAVHQTQFESFERGAEAAEKMGTFLGRGVFVTDRTQWRRERALIRPFLNKERISDFDIFQEYSERALDILAASASAREPIDVQDLFARFTLDATAAFLLGTSPDALGAPRPVPYKATLGSKGAATEGQFGTFLYSFEEVQVTISLRWRMNTFFPLYEFKGDHTLPHVEVITKWVKPIVEAALERKKQEREQGIERQRAERTMLENLVEITQDEERVRYGLLNVMMAGRDTTAGLLTFVTYILAVHPAVAKRLREEILDVCGAAGNSTHDLIRKMPYMNAVLNETLRLFPGAPMGIRNSIHEVLLPTADRSTPLYLPGKARVTWLTLHLHRRADLWGADALEFDPERWLDPARLARVEKRPSMYVPFLSGPRQCPGQNFALNEASFMLVRLLQRFSGFELVPEAIPEGARPPPQWKEGKGRQRVEKIWPSTAFTAFVKGGLWVRPIAA</sequence>
<comment type="similarity">
    <text evidence="2">Belongs to the cytochrome P450 family.</text>
</comment>
<organism evidence="11 12">
    <name type="scientific">Fomitopsis schrenkii</name>
    <name type="common">Brown rot fungus</name>
    <dbReference type="NCBI Taxonomy" id="2126942"/>
    <lineage>
        <taxon>Eukaryota</taxon>
        <taxon>Fungi</taxon>
        <taxon>Dikarya</taxon>
        <taxon>Basidiomycota</taxon>
        <taxon>Agaricomycotina</taxon>
        <taxon>Agaricomycetes</taxon>
        <taxon>Polyporales</taxon>
        <taxon>Fomitopsis</taxon>
    </lineage>
</organism>
<keyword evidence="4 8" id="KW-0479">Metal-binding</keyword>
<keyword evidence="12" id="KW-1185">Reference proteome</keyword>
<dbReference type="Gene3D" id="1.10.630.10">
    <property type="entry name" value="Cytochrome P450"/>
    <property type="match status" value="1"/>
</dbReference>
<accession>S8DYH7</accession>
<dbReference type="OrthoDB" id="1470350at2759"/>
<name>S8DYH7_FOMSC</name>
<dbReference type="InterPro" id="IPR036396">
    <property type="entry name" value="Cyt_P450_sf"/>
</dbReference>
<dbReference type="AlphaFoldDB" id="S8DYH7"/>
<dbReference type="EMBL" id="KE504169">
    <property type="protein sequence ID" value="EPS98111.1"/>
    <property type="molecule type" value="Genomic_DNA"/>
</dbReference>
<comment type="cofactor">
    <cofactor evidence="1 8">
        <name>heme</name>
        <dbReference type="ChEBI" id="CHEBI:30413"/>
    </cofactor>
</comment>
<evidence type="ECO:0000256" key="10">
    <source>
        <dbReference type="SAM" id="Phobius"/>
    </source>
</evidence>
<dbReference type="SUPFAM" id="SSF48264">
    <property type="entry name" value="Cytochrome P450"/>
    <property type="match status" value="1"/>
</dbReference>
<dbReference type="STRING" id="743788.S8DYH7"/>
<keyword evidence="10" id="KW-0472">Membrane</keyword>
<dbReference type="PRINTS" id="PR00463">
    <property type="entry name" value="EP450I"/>
</dbReference>
<feature type="transmembrane region" description="Helical" evidence="10">
    <location>
        <begin position="15"/>
        <end position="34"/>
    </location>
</feature>
<keyword evidence="10" id="KW-1133">Transmembrane helix</keyword>
<keyword evidence="3 8" id="KW-0349">Heme</keyword>
<dbReference type="Pfam" id="PF00067">
    <property type="entry name" value="p450"/>
    <property type="match status" value="1"/>
</dbReference>
<keyword evidence="10" id="KW-0812">Transmembrane</keyword>
<evidence type="ECO:0000256" key="9">
    <source>
        <dbReference type="SAM" id="Coils"/>
    </source>
</evidence>
<dbReference type="PANTHER" id="PTHR24287">
    <property type="entry name" value="P450, PUTATIVE (EUROFUNG)-RELATED"/>
    <property type="match status" value="1"/>
</dbReference>
<dbReference type="GO" id="GO:0005506">
    <property type="term" value="F:iron ion binding"/>
    <property type="evidence" value="ECO:0007669"/>
    <property type="project" value="InterPro"/>
</dbReference>
<evidence type="ECO:0000313" key="11">
    <source>
        <dbReference type="EMBL" id="EPS98111.1"/>
    </source>
</evidence>
<evidence type="ECO:0000256" key="2">
    <source>
        <dbReference type="ARBA" id="ARBA00010617"/>
    </source>
</evidence>
<protein>
    <recommendedName>
        <fullName evidence="13">Cytochrome P450</fullName>
    </recommendedName>
</protein>
<evidence type="ECO:0000256" key="7">
    <source>
        <dbReference type="ARBA" id="ARBA00023033"/>
    </source>
</evidence>
<feature type="binding site" description="axial binding residue" evidence="8">
    <location>
        <position position="515"/>
    </location>
    <ligand>
        <name>heme</name>
        <dbReference type="ChEBI" id="CHEBI:30413"/>
    </ligand>
    <ligandPart>
        <name>Fe</name>
        <dbReference type="ChEBI" id="CHEBI:18248"/>
    </ligandPart>
</feature>
<proteinExistence type="inferred from homology"/>
<dbReference type="GO" id="GO:0020037">
    <property type="term" value="F:heme binding"/>
    <property type="evidence" value="ECO:0007669"/>
    <property type="project" value="InterPro"/>
</dbReference>
<evidence type="ECO:0000256" key="8">
    <source>
        <dbReference type="PIRSR" id="PIRSR602401-1"/>
    </source>
</evidence>
<dbReference type="PRINTS" id="PR00385">
    <property type="entry name" value="P450"/>
</dbReference>
<keyword evidence="7" id="KW-0503">Monooxygenase</keyword>
<keyword evidence="5" id="KW-0560">Oxidoreductase</keyword>
<dbReference type="PANTHER" id="PTHR24287:SF1">
    <property type="entry name" value="P450, PUTATIVE (EUROFUNG)-RELATED"/>
    <property type="match status" value="1"/>
</dbReference>